<accession>A0A328NMA0</accession>
<comment type="caution">
    <text evidence="1">The sequence shown here is derived from an EMBL/GenBank/DDBJ whole genome shotgun (WGS) entry which is preliminary data.</text>
</comment>
<gene>
    <name evidence="1" type="ORF">PSN13_04219</name>
</gene>
<dbReference type="EMBL" id="PYAG01000021">
    <property type="protein sequence ID" value="RAO31321.1"/>
    <property type="molecule type" value="Genomic_DNA"/>
</dbReference>
<evidence type="ECO:0000313" key="2">
    <source>
        <dbReference type="Proteomes" id="UP000249419"/>
    </source>
</evidence>
<organism evidence="1 2">
    <name type="scientific">Micromonospora saelicesensis</name>
    <dbReference type="NCBI Taxonomy" id="285676"/>
    <lineage>
        <taxon>Bacteria</taxon>
        <taxon>Bacillati</taxon>
        <taxon>Actinomycetota</taxon>
        <taxon>Actinomycetes</taxon>
        <taxon>Micromonosporales</taxon>
        <taxon>Micromonosporaceae</taxon>
        <taxon>Micromonospora</taxon>
    </lineage>
</organism>
<dbReference type="AlphaFoldDB" id="A0A328NMA0"/>
<evidence type="ECO:0000313" key="1">
    <source>
        <dbReference type="EMBL" id="RAO31321.1"/>
    </source>
</evidence>
<proteinExistence type="predicted"/>
<protein>
    <submittedName>
        <fullName evidence="1">Uncharacterized protein</fullName>
    </submittedName>
</protein>
<dbReference type="RefSeq" id="WP_258400543.1">
    <property type="nucleotide sequence ID" value="NZ_PYAG01000021.1"/>
</dbReference>
<name>A0A328NMA0_9ACTN</name>
<sequence length="40" mass="4404">MEGGGLVLHRGVALISGGFELCSQDVCDYPTFEQTFRITR</sequence>
<dbReference type="Proteomes" id="UP000249419">
    <property type="component" value="Unassembled WGS sequence"/>
</dbReference>
<reference evidence="1 2" key="1">
    <citation type="submission" date="2018-03" db="EMBL/GenBank/DDBJ databases">
        <title>Defining the species Micromonospora saelicesensis and Micromonospora noduli under the framework of genomics.</title>
        <authorList>
            <person name="Riesco R."/>
            <person name="Trujillo M.E."/>
        </authorList>
    </citation>
    <scope>NUCLEOTIDE SEQUENCE [LARGE SCALE GENOMIC DNA]</scope>
    <source>
        <strain evidence="1 2">PSN13</strain>
    </source>
</reference>